<keyword evidence="2" id="KW-1185">Reference proteome</keyword>
<dbReference type="EMBL" id="MVAB01000001">
    <property type="protein sequence ID" value="OPF87192.1"/>
    <property type="molecule type" value="Genomic_DNA"/>
</dbReference>
<reference evidence="1 2" key="1">
    <citation type="submission" date="2017-02" db="EMBL/GenBank/DDBJ databases">
        <title>Vagococcus cremeus sp. nov., isolated from the small intestine of a marten, Martes flavigula.</title>
        <authorList>
            <person name="Tak E.J."/>
            <person name="Bae J.-W."/>
        </authorList>
    </citation>
    <scope>NUCLEOTIDE SEQUENCE [LARGE SCALE GENOMIC DNA]</scope>
    <source>
        <strain evidence="1 2">D7T301</strain>
    </source>
</reference>
<organism evidence="1 2">
    <name type="scientific">Vagococcus martis</name>
    <dbReference type="NCBI Taxonomy" id="1768210"/>
    <lineage>
        <taxon>Bacteria</taxon>
        <taxon>Bacillati</taxon>
        <taxon>Bacillota</taxon>
        <taxon>Bacilli</taxon>
        <taxon>Lactobacillales</taxon>
        <taxon>Enterococcaceae</taxon>
        <taxon>Vagococcus</taxon>
    </lineage>
</organism>
<protein>
    <submittedName>
        <fullName evidence="1">Uncharacterized protein</fullName>
    </submittedName>
</protein>
<accession>A0A1V4DFD2</accession>
<evidence type="ECO:0000313" key="1">
    <source>
        <dbReference type="EMBL" id="OPF87192.1"/>
    </source>
</evidence>
<gene>
    <name evidence="1" type="ORF">BW731_02675</name>
</gene>
<proteinExistence type="predicted"/>
<comment type="caution">
    <text evidence="1">The sequence shown here is derived from an EMBL/GenBank/DDBJ whole genome shotgun (WGS) entry which is preliminary data.</text>
</comment>
<dbReference type="Proteomes" id="UP000189970">
    <property type="component" value="Unassembled WGS sequence"/>
</dbReference>
<sequence>MTNEKLKKNTSKNFGHINYYSTNKLIDSFEESDIILMKRLGIRSTYGLSGNNSIKYNSEWYENMFELEKLLSNKTEFLETAFYNHLIFKRSN</sequence>
<dbReference type="AlphaFoldDB" id="A0A1V4DFD2"/>
<name>A0A1V4DFD2_9ENTE</name>
<evidence type="ECO:0000313" key="2">
    <source>
        <dbReference type="Proteomes" id="UP000189970"/>
    </source>
</evidence>